<proteinExistence type="predicted"/>
<name>A0A2A9E069_9MICO</name>
<protein>
    <submittedName>
        <fullName evidence="3">Uncharacterized protein</fullName>
    </submittedName>
</protein>
<dbReference type="EMBL" id="PDJE01000001">
    <property type="protein sequence ID" value="PFG31981.1"/>
    <property type="molecule type" value="Genomic_DNA"/>
</dbReference>
<dbReference type="RefSeq" id="WP_098408927.1">
    <property type="nucleotide sequence ID" value="NZ_PDJE01000001.1"/>
</dbReference>
<keyword evidence="4" id="KW-1185">Reference proteome</keyword>
<dbReference type="AlphaFoldDB" id="A0A2A9E069"/>
<dbReference type="InterPro" id="IPR058787">
    <property type="entry name" value="ApnL_M"/>
</dbReference>
<accession>A0A2A9E069</accession>
<organism evidence="3 4">
    <name type="scientific">Paramicrobacterium agarici</name>
    <dbReference type="NCBI Taxonomy" id="630514"/>
    <lineage>
        <taxon>Bacteria</taxon>
        <taxon>Bacillati</taxon>
        <taxon>Actinomycetota</taxon>
        <taxon>Actinomycetes</taxon>
        <taxon>Micrococcales</taxon>
        <taxon>Microbacteriaceae</taxon>
        <taxon>Paramicrobacterium</taxon>
    </lineage>
</organism>
<dbReference type="Pfam" id="PF25837">
    <property type="entry name" value="Apionate_lact_N"/>
    <property type="match status" value="1"/>
</dbReference>
<gene>
    <name evidence="3" type="ORF">ATJ78_2964</name>
</gene>
<reference evidence="3 4" key="1">
    <citation type="submission" date="2017-10" db="EMBL/GenBank/DDBJ databases">
        <title>Sequencing the genomes of 1000 actinobacteria strains.</title>
        <authorList>
            <person name="Klenk H.-P."/>
        </authorList>
    </citation>
    <scope>NUCLEOTIDE SEQUENCE [LARGE SCALE GENOMIC DNA]</scope>
    <source>
        <strain evidence="3 4">DSM 21798</strain>
    </source>
</reference>
<evidence type="ECO:0000313" key="3">
    <source>
        <dbReference type="EMBL" id="PFG31981.1"/>
    </source>
</evidence>
<evidence type="ECO:0000259" key="1">
    <source>
        <dbReference type="Pfam" id="PF25837"/>
    </source>
</evidence>
<feature type="domain" description="D-apionate lactonase TIM barrel" evidence="2">
    <location>
        <begin position="269"/>
        <end position="519"/>
    </location>
</feature>
<evidence type="ECO:0000259" key="2">
    <source>
        <dbReference type="Pfam" id="PF25838"/>
    </source>
</evidence>
<feature type="domain" description="D-apionate lactonase N-terminal" evidence="1">
    <location>
        <begin position="14"/>
        <end position="227"/>
    </location>
</feature>
<comment type="caution">
    <text evidence="3">The sequence shown here is derived from an EMBL/GenBank/DDBJ whole genome shotgun (WGS) entry which is preliminary data.</text>
</comment>
<evidence type="ECO:0000313" key="4">
    <source>
        <dbReference type="Proteomes" id="UP000221369"/>
    </source>
</evidence>
<dbReference type="Proteomes" id="UP000221369">
    <property type="component" value="Unassembled WGS sequence"/>
</dbReference>
<sequence length="579" mass="62561">MTEFATPAAARWLDDAPTAVAIEHGPWRMDRVGAGLADIRFRGVSVLRALRVVVRDADWRTIEPRDVTVTGGDGGSITIAARCQRNEVDLAWTATLSLDDTELRVDLSGVAQSAFDRNRIGIIVLHWPSDAGSQLWVTHPDGTSTRTRFPDAIAPHQPALDIAGLEWSRQGIDVRLHFAGDVFEMEDQRNWTDASFKTYSTPLERPFPVRLDPGDRVAQSVTVTCDGDPESGAGDDAPEREEVVLGAERVFPQIGIAASTASESSRPRDEVRAPVTLVELDVRDANWRAALERARQDAGKGLLDVRLIARDEADVAQLVDAVAPLPIARLAVFDATTHVSEPVLWRVLGDAAAARGIRGELVAGTRAHFTELNRTHERLPDAPLTFSITPQMHDIERAQIVESIAMQRLVAENAVRIADGAAVHVGPVTLRARYNAVATTPYAADRATDVSGGYGAERVAEATDARQTSPAMAAWVMASTFALAIDNVASITLGEARGPRGLADETGRFPVADAAELLIARGGELTRRLENLPDGCWGAAFPERREILVANVADDDARFTIEGIGALVVPATDYVRQAY</sequence>
<dbReference type="InterPro" id="IPR058788">
    <property type="entry name" value="ApnL_N"/>
</dbReference>
<dbReference type="Pfam" id="PF25838">
    <property type="entry name" value="Apionate_lact_M"/>
    <property type="match status" value="1"/>
</dbReference>